<gene>
    <name evidence="3" type="ORF">H0921_06065</name>
</gene>
<dbReference type="AlphaFoldDB" id="A0A7V9ABF7"/>
<dbReference type="Gene3D" id="3.40.50.150">
    <property type="entry name" value="Vaccinia Virus protein VP39"/>
    <property type="match status" value="1"/>
</dbReference>
<evidence type="ECO:0000313" key="3">
    <source>
        <dbReference type="EMBL" id="MBA2225727.1"/>
    </source>
</evidence>
<dbReference type="PANTHER" id="PTHR43317:SF1">
    <property type="entry name" value="THERMOSPERMINE SYNTHASE ACAULIS5"/>
    <property type="match status" value="1"/>
</dbReference>
<keyword evidence="4" id="KW-1185">Reference proteome</keyword>
<dbReference type="NCBIfam" id="NF037959">
    <property type="entry name" value="MFS_SpdSyn"/>
    <property type="match status" value="1"/>
</dbReference>
<accession>A0A7V9ABF7</accession>
<dbReference type="Pfam" id="PF01564">
    <property type="entry name" value="Spermine_synth"/>
    <property type="match status" value="1"/>
</dbReference>
<organism evidence="3 4">
    <name type="scientific">Thermogemmata fonticola</name>
    <dbReference type="NCBI Taxonomy" id="2755323"/>
    <lineage>
        <taxon>Bacteria</taxon>
        <taxon>Pseudomonadati</taxon>
        <taxon>Planctomycetota</taxon>
        <taxon>Planctomycetia</taxon>
        <taxon>Gemmatales</taxon>
        <taxon>Gemmataceae</taxon>
        <taxon>Thermogemmata</taxon>
    </lineage>
</organism>
<dbReference type="RefSeq" id="WP_194537123.1">
    <property type="nucleotide sequence ID" value="NZ_JACEFB010000002.1"/>
</dbReference>
<dbReference type="Proteomes" id="UP000542342">
    <property type="component" value="Unassembled WGS sequence"/>
</dbReference>
<keyword evidence="1" id="KW-0620">Polyamine biosynthesis</keyword>
<evidence type="ECO:0000313" key="4">
    <source>
        <dbReference type="Proteomes" id="UP000542342"/>
    </source>
</evidence>
<proteinExistence type="predicted"/>
<dbReference type="InterPro" id="IPR029063">
    <property type="entry name" value="SAM-dependent_MTases_sf"/>
</dbReference>
<reference evidence="3 4" key="1">
    <citation type="submission" date="2020-07" db="EMBL/GenBank/DDBJ databases">
        <title>Thermogemmata thermophila gen. nov., sp. nov., a novel moderate thermophilic planctomycete from a Kamchatka hot spring.</title>
        <authorList>
            <person name="Elcheninov A.G."/>
            <person name="Podosokorskaya O.A."/>
            <person name="Kovaleva O.L."/>
            <person name="Novikov A."/>
            <person name="Bonch-Osmolovskaya E.A."/>
            <person name="Toshchakov S.V."/>
            <person name="Kublanov I.V."/>
        </authorList>
    </citation>
    <scope>NUCLEOTIDE SEQUENCE [LARGE SCALE GENOMIC DNA]</scope>
    <source>
        <strain evidence="3 4">2918</strain>
    </source>
</reference>
<name>A0A7V9ABF7_9BACT</name>
<feature type="transmembrane region" description="Helical" evidence="2">
    <location>
        <begin position="448"/>
        <end position="466"/>
    </location>
</feature>
<dbReference type="SUPFAM" id="SSF53335">
    <property type="entry name" value="S-adenosyl-L-methionine-dependent methyltransferases"/>
    <property type="match status" value="1"/>
</dbReference>
<feature type="transmembrane region" description="Helical" evidence="2">
    <location>
        <begin position="38"/>
        <end position="58"/>
    </location>
</feature>
<dbReference type="CDD" id="cd02440">
    <property type="entry name" value="AdoMet_MTases"/>
    <property type="match status" value="1"/>
</dbReference>
<feature type="transmembrane region" description="Helical" evidence="2">
    <location>
        <begin position="183"/>
        <end position="204"/>
    </location>
</feature>
<protein>
    <submittedName>
        <fullName evidence="3">Fused MFS/spermidine synthase</fullName>
    </submittedName>
</protein>
<feature type="transmembrane region" description="Helical" evidence="2">
    <location>
        <begin position="110"/>
        <end position="130"/>
    </location>
</feature>
<sequence>MLPALYAATLFVGAATLFLVQPLIGKLLLPLLGGPPGVWNTCMVFFQFLLLAGYLYAHHSIRAFGVRRQIALHAVLLLFVLAFFLGAVFLSGTPVPVWAAILPEDQDYPILPLVVLLAMAVGAPFFLLSTSSPVLQRWYAATDHHTARDPYFLYAASNAGSLVGLLGYPLILEPALTLQQQQWVFLGGTVLYMLLVVGCAGVVLGRRRGAGEGLAGLPLDPKAAGAATPPLPRPRLLRWVFLAALPSCLLLGVTTHVSTDLAPVPLLWAVPLALYLLSFIVVFSRWPLTLHRLIGRITPALLLFVVLTLLLQASEPFWLVVLLHLGALFGVCLICHGELAWDRPPAEHLTAYYLWMSLGGMLGGVVVALIAPLVFHKLGMVEYPLALLAAALVRPRCMESGTSRPWEGTDLLYVLMLLAMAVALVLGVSNWWEPPHEADPTWYTTYRWVRGGLIFGIPAAAAFALARRPVRYALALGALFLAGTFDRGELGRTLHMERNFFGVVRVTLSPDGHFRRLVHGNTIHGQQRTDDPPERPRPMTYYHAKGPMGHLFQHLPAQRLRRVGVIGLGTGALAAYAQPGQEWTFFEIDPAVVRIAQEYFGFLAACRADRCDIVLGDARRQLQRRQDDTFDLLILDGFCSDAIPIHLLTREAFELYFQKLAPGGVLAVHISNNHLDLPPLVMRIAMDIDSQLAVRYCYDIASDEQRADGKTDSQWMLLAERETDLGVLARSPYWQKVPWTPGPIWRDNFANVLRVWKKRED</sequence>
<evidence type="ECO:0000256" key="1">
    <source>
        <dbReference type="ARBA" id="ARBA00023115"/>
    </source>
</evidence>
<feature type="transmembrane region" description="Helical" evidence="2">
    <location>
        <begin position="151"/>
        <end position="171"/>
    </location>
</feature>
<keyword evidence="2" id="KW-0472">Membrane</keyword>
<keyword evidence="2" id="KW-0812">Transmembrane</keyword>
<dbReference type="EMBL" id="JACEFB010000002">
    <property type="protein sequence ID" value="MBA2225727.1"/>
    <property type="molecule type" value="Genomic_DNA"/>
</dbReference>
<feature type="transmembrane region" description="Helical" evidence="2">
    <location>
        <begin position="353"/>
        <end position="375"/>
    </location>
</feature>
<feature type="transmembrane region" description="Helical" evidence="2">
    <location>
        <begin position="317"/>
        <end position="341"/>
    </location>
</feature>
<comment type="caution">
    <text evidence="3">The sequence shown here is derived from an EMBL/GenBank/DDBJ whole genome shotgun (WGS) entry which is preliminary data.</text>
</comment>
<dbReference type="GO" id="GO:0006596">
    <property type="term" value="P:polyamine biosynthetic process"/>
    <property type="evidence" value="ECO:0007669"/>
    <property type="project" value="UniProtKB-KW"/>
</dbReference>
<dbReference type="PANTHER" id="PTHR43317">
    <property type="entry name" value="THERMOSPERMINE SYNTHASE ACAULIS5"/>
    <property type="match status" value="1"/>
</dbReference>
<feature type="transmembrane region" description="Helical" evidence="2">
    <location>
        <begin position="293"/>
        <end position="311"/>
    </location>
</feature>
<evidence type="ECO:0000256" key="2">
    <source>
        <dbReference type="SAM" id="Phobius"/>
    </source>
</evidence>
<keyword evidence="2" id="KW-1133">Transmembrane helix</keyword>
<feature type="transmembrane region" description="Helical" evidence="2">
    <location>
        <begin position="236"/>
        <end position="254"/>
    </location>
</feature>
<feature type="transmembrane region" description="Helical" evidence="2">
    <location>
        <begin position="70"/>
        <end position="90"/>
    </location>
</feature>
<feature type="transmembrane region" description="Helical" evidence="2">
    <location>
        <begin position="410"/>
        <end position="428"/>
    </location>
</feature>
<feature type="transmembrane region" description="Helical" evidence="2">
    <location>
        <begin position="266"/>
        <end position="286"/>
    </location>
</feature>